<dbReference type="Proteomes" id="UP001608902">
    <property type="component" value="Unassembled WGS sequence"/>
</dbReference>
<dbReference type="AlphaFoldDB" id="A0ABD6ENS6"/>
<sequence length="175" mass="19227">MAATMEEDFGKNLVNTDLCFLMTSGTNVFKAGAHLIVIGIEGAAKNSAFILWRLVRETIIMRWFDIPTATNIEKMAVNGAISFLAGSLVGEGRKNIDETWISTMIAKQLGDSLPVEMNERMLYERVNTRSNGNFSTYGSVNVLRKQQPNPEIIARNASTISLVSKQNPTANSPLS</sequence>
<evidence type="ECO:0000313" key="1">
    <source>
        <dbReference type="EMBL" id="MFH4981528.1"/>
    </source>
</evidence>
<reference evidence="1 2" key="1">
    <citation type="submission" date="2024-08" db="EMBL/GenBank/DDBJ databases">
        <title>Gnathostoma spinigerum genome.</title>
        <authorList>
            <person name="Gonzalez-Bertolin B."/>
            <person name="Monzon S."/>
            <person name="Zaballos A."/>
            <person name="Jimenez P."/>
            <person name="Dekumyoy P."/>
            <person name="Varona S."/>
            <person name="Cuesta I."/>
            <person name="Sumanam S."/>
            <person name="Adisakwattana P."/>
            <person name="Gasser R.B."/>
            <person name="Hernandez-Gonzalez A."/>
            <person name="Young N.D."/>
            <person name="Perteguer M.J."/>
        </authorList>
    </citation>
    <scope>NUCLEOTIDE SEQUENCE [LARGE SCALE GENOMIC DNA]</scope>
    <source>
        <strain evidence="1">AL3</strain>
        <tissue evidence="1">Liver</tissue>
    </source>
</reference>
<accession>A0ABD6ENS6</accession>
<keyword evidence="2" id="KW-1185">Reference proteome</keyword>
<comment type="caution">
    <text evidence="1">The sequence shown here is derived from an EMBL/GenBank/DDBJ whole genome shotgun (WGS) entry which is preliminary data.</text>
</comment>
<organism evidence="1 2">
    <name type="scientific">Gnathostoma spinigerum</name>
    <dbReference type="NCBI Taxonomy" id="75299"/>
    <lineage>
        <taxon>Eukaryota</taxon>
        <taxon>Metazoa</taxon>
        <taxon>Ecdysozoa</taxon>
        <taxon>Nematoda</taxon>
        <taxon>Chromadorea</taxon>
        <taxon>Rhabditida</taxon>
        <taxon>Spirurina</taxon>
        <taxon>Gnathostomatomorpha</taxon>
        <taxon>Gnathostomatoidea</taxon>
        <taxon>Gnathostomatidae</taxon>
        <taxon>Gnathostoma</taxon>
    </lineage>
</organism>
<gene>
    <name evidence="1" type="ORF">AB6A40_008237</name>
</gene>
<proteinExistence type="predicted"/>
<evidence type="ECO:0000313" key="2">
    <source>
        <dbReference type="Proteomes" id="UP001608902"/>
    </source>
</evidence>
<dbReference type="EMBL" id="JBGFUD010007399">
    <property type="protein sequence ID" value="MFH4981528.1"/>
    <property type="molecule type" value="Genomic_DNA"/>
</dbReference>
<name>A0ABD6ENS6_9BILA</name>
<protein>
    <submittedName>
        <fullName evidence="1">Uncharacterized protein</fullName>
    </submittedName>
</protein>